<evidence type="ECO:0000256" key="10">
    <source>
        <dbReference type="PROSITE-ProRule" id="PRU01024"/>
    </source>
</evidence>
<feature type="binding site" evidence="9 10">
    <location>
        <position position="284"/>
    </location>
    <ligand>
        <name>S-adenosyl-L-methionine</name>
        <dbReference type="ChEBI" id="CHEBI:59789"/>
    </ligand>
</feature>
<keyword evidence="4 9" id="KW-0808">Transferase</keyword>
<feature type="binding site" evidence="9">
    <location>
        <position position="100"/>
    </location>
    <ligand>
        <name>[4Fe-4S] cluster</name>
        <dbReference type="ChEBI" id="CHEBI:49883"/>
    </ligand>
</feature>
<comment type="caution">
    <text evidence="13">The sequence shown here is derived from an EMBL/GenBank/DDBJ whole genome shotgun (WGS) entry which is preliminary data.</text>
</comment>
<dbReference type="Pfam" id="PF05958">
    <property type="entry name" value="tRNA_U5-meth_tr"/>
    <property type="match status" value="1"/>
</dbReference>
<dbReference type="Gene3D" id="2.40.50.1070">
    <property type="match status" value="1"/>
</dbReference>
<organism evidence="13 14">
    <name type="scientific">Neptuniibacter pectenicola</name>
    <dbReference type="NCBI Taxonomy" id="1806669"/>
    <lineage>
        <taxon>Bacteria</taxon>
        <taxon>Pseudomonadati</taxon>
        <taxon>Pseudomonadota</taxon>
        <taxon>Gammaproteobacteria</taxon>
        <taxon>Oceanospirillales</taxon>
        <taxon>Oceanospirillaceae</taxon>
        <taxon>Neptuniibacter</taxon>
    </lineage>
</organism>
<comment type="catalytic activity">
    <reaction evidence="9">
        <text>uridine(1939) in 23S rRNA + S-adenosyl-L-methionine = 5-methyluridine(1939) in 23S rRNA + S-adenosyl-L-homocysteine + H(+)</text>
        <dbReference type="Rhea" id="RHEA:42908"/>
        <dbReference type="Rhea" id="RHEA-COMP:10278"/>
        <dbReference type="Rhea" id="RHEA-COMP:10279"/>
        <dbReference type="ChEBI" id="CHEBI:15378"/>
        <dbReference type="ChEBI" id="CHEBI:57856"/>
        <dbReference type="ChEBI" id="CHEBI:59789"/>
        <dbReference type="ChEBI" id="CHEBI:65315"/>
        <dbReference type="ChEBI" id="CHEBI:74447"/>
        <dbReference type="EC" id="2.1.1.190"/>
    </reaction>
</comment>
<dbReference type="InterPro" id="IPR029063">
    <property type="entry name" value="SAM-dependent_MTases_sf"/>
</dbReference>
<evidence type="ECO:0000259" key="12">
    <source>
        <dbReference type="PROSITE" id="PS50926"/>
    </source>
</evidence>
<dbReference type="GO" id="GO:0008168">
    <property type="term" value="F:methyltransferase activity"/>
    <property type="evidence" value="ECO:0007669"/>
    <property type="project" value="UniProtKB-KW"/>
</dbReference>
<keyword evidence="1 9" id="KW-0004">4Fe-4S</keyword>
<evidence type="ECO:0000256" key="6">
    <source>
        <dbReference type="ARBA" id="ARBA00022723"/>
    </source>
</evidence>
<evidence type="ECO:0000256" key="5">
    <source>
        <dbReference type="ARBA" id="ARBA00022691"/>
    </source>
</evidence>
<feature type="binding site" evidence="9">
    <location>
        <position position="318"/>
    </location>
    <ligand>
        <name>S-adenosyl-L-methionine</name>
        <dbReference type="ChEBI" id="CHEBI:59789"/>
    </ligand>
</feature>
<dbReference type="PANTHER" id="PTHR11061">
    <property type="entry name" value="RNA M5U METHYLTRANSFERASE"/>
    <property type="match status" value="1"/>
</dbReference>
<name>A0ABU9TUM8_9GAMM</name>
<evidence type="ECO:0000313" key="14">
    <source>
        <dbReference type="Proteomes" id="UP001449225"/>
    </source>
</evidence>
<dbReference type="InterPro" id="IPR030391">
    <property type="entry name" value="MeTrfase_TrmA_CS"/>
</dbReference>
<keyword evidence="7 9" id="KW-0408">Iron</keyword>
<feature type="binding site" evidence="9 10">
    <location>
        <position position="382"/>
    </location>
    <ligand>
        <name>S-adenosyl-L-methionine</name>
        <dbReference type="ChEBI" id="CHEBI:59789"/>
    </ligand>
</feature>
<keyword evidence="8 9" id="KW-0411">Iron-sulfur</keyword>
<feature type="compositionally biased region" description="Polar residues" evidence="11">
    <location>
        <begin position="1"/>
        <end position="10"/>
    </location>
</feature>
<keyword evidence="3 9" id="KW-0489">Methyltransferase</keyword>
<evidence type="ECO:0000256" key="9">
    <source>
        <dbReference type="HAMAP-Rule" id="MF_01010"/>
    </source>
</evidence>
<sequence>MKRKNSLFNRPTSTKTPQSKKTIEYPDIIEVSALSHEGRGIAKQGGKTLFITGALPGEQVRVNIDTRHRRYDEASCTEVVTASEHRVSPACEYYGRCGGCDLQHLNHDQQISTKQSLVIDQLARLGKFTPSEIEAPITSPSWHYRRSCRLGINQLTRDNSALVGFRRKGSSKLIKIDHCPVLSEPLDALLERLPKVLEGTDSFKEITHAEISMGDHEGALTLRVKKTPKEALTTQLNKLAQDNNFKLYFDYGGRIEAVDGEAQLNYRIAETDTLIHFEPGDFIQVNAHVNEQMIQRALAWLQLSDQDRVLDLFCGIGNFTLPIATRTESIVGIEGVEEMVERANHNAQSNQLTNCEFHKANLTNDLRAMPWYKQGFNKILLDPPRTGALEIIKQLKQHSAEMVLYVSCNPAALARDGAELISQGYTATRFCVMDMFPHTSHVESLVLFERV</sequence>
<dbReference type="SUPFAM" id="SSF53335">
    <property type="entry name" value="S-adenosyl-L-methionine-dependent methyltransferases"/>
    <property type="match status" value="1"/>
</dbReference>
<reference evidence="13 14" key="1">
    <citation type="submission" date="2024-03" db="EMBL/GenBank/DDBJ databases">
        <title>Community enrichment and isolation of bacterial strains for fucoidan degradation.</title>
        <authorList>
            <person name="Sichert A."/>
        </authorList>
    </citation>
    <scope>NUCLEOTIDE SEQUENCE [LARGE SCALE GENOMIC DNA]</scope>
    <source>
        <strain evidence="13 14">AS76</strain>
    </source>
</reference>
<dbReference type="PROSITE" id="PS50926">
    <property type="entry name" value="TRAM"/>
    <property type="match status" value="1"/>
</dbReference>
<evidence type="ECO:0000256" key="7">
    <source>
        <dbReference type="ARBA" id="ARBA00023004"/>
    </source>
</evidence>
<dbReference type="SUPFAM" id="SSF50249">
    <property type="entry name" value="Nucleic acid-binding proteins"/>
    <property type="match status" value="1"/>
</dbReference>
<evidence type="ECO:0000256" key="1">
    <source>
        <dbReference type="ARBA" id="ARBA00022485"/>
    </source>
</evidence>
<dbReference type="HAMAP" id="MF_01010">
    <property type="entry name" value="23SrRNA_methyltr_RlmD"/>
    <property type="match status" value="1"/>
</dbReference>
<dbReference type="InterPro" id="IPR001566">
    <property type="entry name" value="23S_rRNA_MeTrfase_RlmD"/>
</dbReference>
<feature type="domain" description="TRAM" evidence="12">
    <location>
        <begin position="20"/>
        <end position="78"/>
    </location>
</feature>
<comment type="similarity">
    <text evidence="9">Belongs to the class I-like SAM-binding methyltransferase superfamily. RNA M5U methyltransferase family. RlmD subfamily.</text>
</comment>
<feature type="binding site" evidence="9 10">
    <location>
        <position position="313"/>
    </location>
    <ligand>
        <name>S-adenosyl-L-methionine</name>
        <dbReference type="ChEBI" id="CHEBI:59789"/>
    </ligand>
</feature>
<feature type="binding site" evidence="9">
    <location>
        <position position="361"/>
    </location>
    <ligand>
        <name>S-adenosyl-L-methionine</name>
        <dbReference type="ChEBI" id="CHEBI:59789"/>
    </ligand>
</feature>
<keyword evidence="5 9" id="KW-0949">S-adenosyl-L-methionine</keyword>
<accession>A0ABU9TUM8</accession>
<dbReference type="Gene3D" id="2.40.50.140">
    <property type="entry name" value="Nucleic acid-binding proteins"/>
    <property type="match status" value="1"/>
</dbReference>
<dbReference type="EMBL" id="JBBMRA010000012">
    <property type="protein sequence ID" value="MEM5537213.1"/>
    <property type="molecule type" value="Genomic_DNA"/>
</dbReference>
<evidence type="ECO:0000256" key="2">
    <source>
        <dbReference type="ARBA" id="ARBA00022552"/>
    </source>
</evidence>
<dbReference type="NCBIfam" id="NF009639">
    <property type="entry name" value="PRK13168.1"/>
    <property type="match status" value="1"/>
</dbReference>
<feature type="binding site" evidence="9">
    <location>
        <position position="97"/>
    </location>
    <ligand>
        <name>[4Fe-4S] cluster</name>
        <dbReference type="ChEBI" id="CHEBI:49883"/>
    </ligand>
</feature>
<proteinExistence type="inferred from homology"/>
<feature type="binding site" evidence="9 10">
    <location>
        <position position="334"/>
    </location>
    <ligand>
        <name>S-adenosyl-L-methionine</name>
        <dbReference type="ChEBI" id="CHEBI:59789"/>
    </ligand>
</feature>
<dbReference type="GO" id="GO:0032259">
    <property type="term" value="P:methylation"/>
    <property type="evidence" value="ECO:0007669"/>
    <property type="project" value="UniProtKB-KW"/>
</dbReference>
<dbReference type="NCBIfam" id="TIGR00479">
    <property type="entry name" value="rumA"/>
    <property type="match status" value="1"/>
</dbReference>
<feature type="region of interest" description="Disordered" evidence="11">
    <location>
        <begin position="1"/>
        <end position="21"/>
    </location>
</feature>
<feature type="binding site" evidence="9">
    <location>
        <position position="179"/>
    </location>
    <ligand>
        <name>[4Fe-4S] cluster</name>
        <dbReference type="ChEBI" id="CHEBI:49883"/>
    </ligand>
</feature>
<comment type="function">
    <text evidence="9">Catalyzes the formation of 5-methyl-uridine at position 1939 (m5U1939) in 23S rRNA.</text>
</comment>
<dbReference type="InterPro" id="IPR010280">
    <property type="entry name" value="U5_MeTrfase_fam"/>
</dbReference>
<dbReference type="EC" id="2.1.1.190" evidence="9"/>
<gene>
    <name evidence="9 13" type="primary">rlmD</name>
    <name evidence="13" type="ORF">WNY58_12525</name>
</gene>
<feature type="binding site" evidence="9">
    <location>
        <position position="91"/>
    </location>
    <ligand>
        <name>[4Fe-4S] cluster</name>
        <dbReference type="ChEBI" id="CHEBI:49883"/>
    </ligand>
</feature>
<evidence type="ECO:0000256" key="4">
    <source>
        <dbReference type="ARBA" id="ARBA00022679"/>
    </source>
</evidence>
<dbReference type="Pfam" id="PF01938">
    <property type="entry name" value="TRAM"/>
    <property type="match status" value="1"/>
</dbReference>
<evidence type="ECO:0000313" key="13">
    <source>
        <dbReference type="EMBL" id="MEM5537213.1"/>
    </source>
</evidence>
<protein>
    <recommendedName>
        <fullName evidence="9">23S rRNA (uracil(1939)-C(5))-methyltransferase RlmD</fullName>
        <ecNumber evidence="9">2.1.1.190</ecNumber>
    </recommendedName>
    <alternativeName>
        <fullName evidence="9">23S rRNA(m5U1939)-methyltransferase</fullName>
    </alternativeName>
</protein>
<evidence type="ECO:0000256" key="3">
    <source>
        <dbReference type="ARBA" id="ARBA00022603"/>
    </source>
</evidence>
<dbReference type="PROSITE" id="PS51687">
    <property type="entry name" value="SAM_MT_RNA_M5U"/>
    <property type="match status" value="1"/>
</dbReference>
<feature type="compositionally biased region" description="Low complexity" evidence="11">
    <location>
        <begin position="11"/>
        <end position="20"/>
    </location>
</feature>
<dbReference type="Gene3D" id="3.40.50.150">
    <property type="entry name" value="Vaccinia Virus protein VP39"/>
    <property type="match status" value="1"/>
</dbReference>
<dbReference type="PANTHER" id="PTHR11061:SF49">
    <property type="entry name" value="23S RRNA (URACIL(1939)-C(5))-METHYLTRANSFERASE RLMD"/>
    <property type="match status" value="1"/>
</dbReference>
<keyword evidence="14" id="KW-1185">Reference proteome</keyword>
<feature type="active site" description="Nucleophile" evidence="9 10">
    <location>
        <position position="408"/>
    </location>
</feature>
<evidence type="ECO:0000256" key="11">
    <source>
        <dbReference type="SAM" id="MobiDB-lite"/>
    </source>
</evidence>
<dbReference type="PROSITE" id="PS01231">
    <property type="entry name" value="TRMA_2"/>
    <property type="match status" value="1"/>
</dbReference>
<dbReference type="InterPro" id="IPR002792">
    <property type="entry name" value="TRAM_dom"/>
</dbReference>
<dbReference type="RefSeq" id="WP_342854695.1">
    <property type="nucleotide sequence ID" value="NZ_JBBMRA010000012.1"/>
</dbReference>
<keyword evidence="2 9" id="KW-0698">rRNA processing</keyword>
<evidence type="ECO:0000256" key="8">
    <source>
        <dbReference type="ARBA" id="ARBA00023014"/>
    </source>
</evidence>
<dbReference type="InterPro" id="IPR012340">
    <property type="entry name" value="NA-bd_OB-fold"/>
</dbReference>
<keyword evidence="6 9" id="KW-0479">Metal-binding</keyword>
<dbReference type="CDD" id="cd02440">
    <property type="entry name" value="AdoMet_MTases"/>
    <property type="match status" value="1"/>
</dbReference>
<dbReference type="Proteomes" id="UP001449225">
    <property type="component" value="Unassembled WGS sequence"/>
</dbReference>